<organism evidence="1 2">
    <name type="scientific">Boseongicola aestuarii</name>
    <dbReference type="NCBI Taxonomy" id="1470561"/>
    <lineage>
        <taxon>Bacteria</taxon>
        <taxon>Pseudomonadati</taxon>
        <taxon>Pseudomonadota</taxon>
        <taxon>Alphaproteobacteria</taxon>
        <taxon>Rhodobacterales</taxon>
        <taxon>Paracoccaceae</taxon>
        <taxon>Boseongicola</taxon>
    </lineage>
</organism>
<gene>
    <name evidence="1" type="ORF">BOA8489_02158</name>
</gene>
<reference evidence="2" key="1">
    <citation type="submission" date="2017-05" db="EMBL/GenBank/DDBJ databases">
        <authorList>
            <person name="Rodrigo-Torres L."/>
            <person name="Arahal R. D."/>
            <person name="Lucena T."/>
        </authorList>
    </citation>
    <scope>NUCLEOTIDE SEQUENCE [LARGE SCALE GENOMIC DNA]</scope>
    <source>
        <strain evidence="2">CECT 8489</strain>
    </source>
</reference>
<proteinExistence type="predicted"/>
<keyword evidence="2" id="KW-1185">Reference proteome</keyword>
<evidence type="ECO:0000313" key="2">
    <source>
        <dbReference type="Proteomes" id="UP000201838"/>
    </source>
</evidence>
<name>A0A238J151_9RHOB</name>
<dbReference type="EMBL" id="FXXQ01000006">
    <property type="protein sequence ID" value="SMX24043.1"/>
    <property type="molecule type" value="Genomic_DNA"/>
</dbReference>
<dbReference type="AlphaFoldDB" id="A0A238J151"/>
<dbReference type="Proteomes" id="UP000201838">
    <property type="component" value="Unassembled WGS sequence"/>
</dbReference>
<protein>
    <submittedName>
        <fullName evidence="1">Uncharacterized protein</fullName>
    </submittedName>
</protein>
<accession>A0A238J151</accession>
<evidence type="ECO:0000313" key="1">
    <source>
        <dbReference type="EMBL" id="SMX24043.1"/>
    </source>
</evidence>
<sequence length="319" mass="35600">MKKSTFSGLDYWRLADELSVIDASFLTMLADPGHFALQDPRNPGNSIIFQIAGWSDSQLDRAGEDDEGRILVDGSKFRAVFKALRNAILANKLQAKITNWARHPEREYYGDYTGEIPAETDEDTRNYGFALSRGIPTVFSNADSITDLSKDPWDRKLFILKEPDWGNTTVEVDELKYWFLARGVAPHFFFPEGVAESFRDRSHPRFSPKLATALAAWEAVRRPSKNKSVKQSLVDWIISNGVGYGLGNADGVVTPTAADEIAKIANWQTSGGATPTYVEDVDNVEAASKGIQNFEQVIDPHAEPFHDEHEAEKDSEIPF</sequence>
<dbReference type="OrthoDB" id="7926522at2"/>
<dbReference type="RefSeq" id="WP_093973993.1">
    <property type="nucleotide sequence ID" value="NZ_FXXQ01000006.1"/>
</dbReference>